<accession>A0ABT3G6Q9</accession>
<dbReference type="InterPro" id="IPR037138">
    <property type="entry name" value="His_deacetylse_dom_sf"/>
</dbReference>
<comment type="similarity">
    <text evidence="1">Belongs to the histone deacetylase family.</text>
</comment>
<evidence type="ECO:0000313" key="4">
    <source>
        <dbReference type="Proteomes" id="UP001165653"/>
    </source>
</evidence>
<feature type="domain" description="Histone deacetylase" evidence="2">
    <location>
        <begin position="23"/>
        <end position="311"/>
    </location>
</feature>
<dbReference type="InterPro" id="IPR023696">
    <property type="entry name" value="Ureohydrolase_dom_sf"/>
</dbReference>
<protein>
    <submittedName>
        <fullName evidence="3">Histone deacetylase</fullName>
    </submittedName>
</protein>
<dbReference type="PANTHER" id="PTHR10625:SF10">
    <property type="entry name" value="HISTONE DEACETYLASE HDAC1"/>
    <property type="match status" value="1"/>
</dbReference>
<dbReference type="Pfam" id="PF00850">
    <property type="entry name" value="Hist_deacetyl"/>
    <property type="match status" value="1"/>
</dbReference>
<proteinExistence type="inferred from homology"/>
<evidence type="ECO:0000313" key="3">
    <source>
        <dbReference type="EMBL" id="MCW1915264.1"/>
    </source>
</evidence>
<dbReference type="Proteomes" id="UP001165653">
    <property type="component" value="Unassembled WGS sequence"/>
</dbReference>
<evidence type="ECO:0000256" key="1">
    <source>
        <dbReference type="ARBA" id="ARBA00005947"/>
    </source>
</evidence>
<dbReference type="InterPro" id="IPR000286">
    <property type="entry name" value="HDACs"/>
</dbReference>
<reference evidence="3" key="1">
    <citation type="submission" date="2022-10" db="EMBL/GenBank/DDBJ databases">
        <title>Luteolibacter sp. GHJ8, whole genome shotgun sequencing project.</title>
        <authorList>
            <person name="Zhao G."/>
            <person name="Shen L."/>
        </authorList>
    </citation>
    <scope>NUCLEOTIDE SEQUENCE</scope>
    <source>
        <strain evidence="3">GHJ8</strain>
    </source>
</reference>
<keyword evidence="4" id="KW-1185">Reference proteome</keyword>
<dbReference type="CDD" id="cd09992">
    <property type="entry name" value="HDAC_classII"/>
    <property type="match status" value="1"/>
</dbReference>
<organism evidence="3 4">
    <name type="scientific">Luteolibacter rhizosphaerae</name>
    <dbReference type="NCBI Taxonomy" id="2989719"/>
    <lineage>
        <taxon>Bacteria</taxon>
        <taxon>Pseudomonadati</taxon>
        <taxon>Verrucomicrobiota</taxon>
        <taxon>Verrucomicrobiia</taxon>
        <taxon>Verrucomicrobiales</taxon>
        <taxon>Verrucomicrobiaceae</taxon>
        <taxon>Luteolibacter</taxon>
    </lineage>
</organism>
<gene>
    <name evidence="3" type="ORF">OJ996_16880</name>
</gene>
<dbReference type="Gene3D" id="3.40.800.20">
    <property type="entry name" value="Histone deacetylase domain"/>
    <property type="match status" value="1"/>
</dbReference>
<dbReference type="PRINTS" id="PR01270">
    <property type="entry name" value="HDASUPER"/>
</dbReference>
<dbReference type="RefSeq" id="WP_264514806.1">
    <property type="nucleotide sequence ID" value="NZ_JAPDDR010000008.1"/>
</dbReference>
<evidence type="ECO:0000259" key="2">
    <source>
        <dbReference type="Pfam" id="PF00850"/>
    </source>
</evidence>
<dbReference type="EMBL" id="JAPDDR010000008">
    <property type="protein sequence ID" value="MCW1915264.1"/>
    <property type="molecule type" value="Genomic_DNA"/>
</dbReference>
<dbReference type="InterPro" id="IPR023801">
    <property type="entry name" value="His_deacetylse_dom"/>
</dbReference>
<dbReference type="PANTHER" id="PTHR10625">
    <property type="entry name" value="HISTONE DEACETYLASE HDAC1-RELATED"/>
    <property type="match status" value="1"/>
</dbReference>
<dbReference type="SUPFAM" id="SSF52768">
    <property type="entry name" value="Arginase/deacetylase"/>
    <property type="match status" value="1"/>
</dbReference>
<comment type="caution">
    <text evidence="3">The sequence shown here is derived from an EMBL/GenBank/DDBJ whole genome shotgun (WGS) entry which is preliminary data.</text>
</comment>
<name>A0ABT3G6Q9_9BACT</name>
<sequence length="314" mass="33976">MKSKRIGIHYDSCYEAHDTGPGHPESAERYRVLRAALEALPEDYPRLQGRKATVGEVLLAHEAYYHDVVYRDVESCADVLRTGDTNLCTESYDVALEATGAVLNAVDAVMSGELLRAFCAVRPPGHHATSQRGMGFCIFNHVAIAARYLQKHHGVKRVAIVDWDVHHGNGTEEIFYGDPSVFYLSLHEAGIYPYTGAAEDRGMDAGIGATLNLPLRHGSGGEGALRAWDEVAEAALDAFAPEFVLVSAGFDARVRDPLGGLDWEDETFVGLTERVCRLAERHAGGRVVSSLEGGYYPPGLASAAVAHVRAMRGG</sequence>